<protein>
    <submittedName>
        <fullName evidence="1">Uncharacterized protein</fullName>
    </submittedName>
</protein>
<dbReference type="RefSeq" id="WP_190224134.1">
    <property type="nucleotide sequence ID" value="NZ_BNBS01000049.1"/>
</dbReference>
<keyword evidence="2" id="KW-1185">Reference proteome</keyword>
<sequence>MDLSEGLAGWTDGDGAAFVMGRSLGIFDESVTFTQVKGVFWTDNPLGNALHEVLLQLVTAGGLERRVEPEDEQFRWSGR</sequence>
<evidence type="ECO:0000313" key="1">
    <source>
        <dbReference type="EMBL" id="GHI27283.1"/>
    </source>
</evidence>
<dbReference type="Proteomes" id="UP001052739">
    <property type="component" value="Unassembled WGS sequence"/>
</dbReference>
<evidence type="ECO:0000313" key="2">
    <source>
        <dbReference type="Proteomes" id="UP001052739"/>
    </source>
</evidence>
<comment type="caution">
    <text evidence="1">The sequence shown here is derived from an EMBL/GenBank/DDBJ whole genome shotgun (WGS) entry which is preliminary data.</text>
</comment>
<dbReference type="EMBL" id="BNDW01000117">
    <property type="protein sequence ID" value="GHI27283.1"/>
    <property type="molecule type" value="Genomic_DNA"/>
</dbReference>
<accession>A0ABQ3PQI2</accession>
<gene>
    <name evidence="1" type="ORF">Shyd_86540</name>
</gene>
<proteinExistence type="predicted"/>
<organism evidence="1 2">
    <name type="scientific">Streptomyces hydrogenans</name>
    <dbReference type="NCBI Taxonomy" id="1873719"/>
    <lineage>
        <taxon>Bacteria</taxon>
        <taxon>Bacillati</taxon>
        <taxon>Actinomycetota</taxon>
        <taxon>Actinomycetes</taxon>
        <taxon>Kitasatosporales</taxon>
        <taxon>Streptomycetaceae</taxon>
        <taxon>Streptomyces</taxon>
    </lineage>
</organism>
<name>A0ABQ3PQI2_9ACTN</name>
<reference evidence="1" key="1">
    <citation type="submission" date="2024-05" db="EMBL/GenBank/DDBJ databases">
        <title>Whole genome shotgun sequence of Streptomyces hydrogenans NBRC 13475.</title>
        <authorList>
            <person name="Komaki H."/>
            <person name="Tamura T."/>
        </authorList>
    </citation>
    <scope>NUCLEOTIDE SEQUENCE</scope>
    <source>
        <strain evidence="1">NBRC 13475</strain>
    </source>
</reference>